<comment type="caution">
    <text evidence="1">The sequence shown here is derived from an EMBL/GenBank/DDBJ whole genome shotgun (WGS) entry which is preliminary data.</text>
</comment>
<reference evidence="1 2" key="1">
    <citation type="submission" date="2016-07" db="EMBL/GenBank/DDBJ databases">
        <title>Pervasive Adenine N6-methylation of Active Genes in Fungi.</title>
        <authorList>
            <consortium name="DOE Joint Genome Institute"/>
            <person name="Mondo S.J."/>
            <person name="Dannebaum R.O."/>
            <person name="Kuo R.C."/>
            <person name="Labutti K."/>
            <person name="Haridas S."/>
            <person name="Kuo A."/>
            <person name="Salamov A."/>
            <person name="Ahrendt S.R."/>
            <person name="Lipzen A."/>
            <person name="Sullivan W."/>
            <person name="Andreopoulos W.B."/>
            <person name="Clum A."/>
            <person name="Lindquist E."/>
            <person name="Daum C."/>
            <person name="Ramamoorthy G.K."/>
            <person name="Gryganskyi A."/>
            <person name="Culley D."/>
            <person name="Magnuson J.K."/>
            <person name="James T.Y."/>
            <person name="O'Malley M.A."/>
            <person name="Stajich J.E."/>
            <person name="Spatafora J.W."/>
            <person name="Visel A."/>
            <person name="Grigoriev I.V."/>
        </authorList>
    </citation>
    <scope>NUCLEOTIDE SEQUENCE [LARGE SCALE GENOMIC DNA]</scope>
    <source>
        <strain evidence="1 2">ATCC 12442</strain>
    </source>
</reference>
<sequence>MTMQQPDRHEYSHVMNFVNSNPHRVNELPETCYCLCNKNHARDWMWNLGFLIKHNKLHLVTEFRVVIYNKCELPMHIDKLRSSLPNVRSILFLGYGDVEPRQELIAAESAAESIRKLFPCNWGPTPNILVERQRICTLYECTLKEYIHQLKHVQVLIPFPLNVAKLIDNLTSLSINIPYIRLRHDCQLFNSMFQIEAVIPWHFFEITEGALSFNNLESLHLEFIQVAARTVDFPGCNYPVYFPRLSALNITGSAYVYTDIYAYFHGRVFERLTIMDDPTNFEHINEHAFESVRMLKIGHPTRTPFVDVYSVDMVERLYQLPSSVEEAVLGLLDYPLPELIAWVNLRSLKLSASIAGQARACQSAGTTATSAHTHQRCGYTRFPDQKITFDEIGEVLDPSSQLPVSESLERLDLFVRGTFDLVGFCELVLRLPRVTKSGPTTT</sequence>
<dbReference type="Proteomes" id="UP000193922">
    <property type="component" value="Unassembled WGS sequence"/>
</dbReference>
<evidence type="ECO:0000313" key="1">
    <source>
        <dbReference type="EMBL" id="ORX63494.1"/>
    </source>
</evidence>
<dbReference type="EMBL" id="MCFD01000195">
    <property type="protein sequence ID" value="ORX63494.1"/>
    <property type="molecule type" value="Genomic_DNA"/>
</dbReference>
<organism evidence="1 2">
    <name type="scientific">Linderina pennispora</name>
    <dbReference type="NCBI Taxonomy" id="61395"/>
    <lineage>
        <taxon>Eukaryota</taxon>
        <taxon>Fungi</taxon>
        <taxon>Fungi incertae sedis</taxon>
        <taxon>Zoopagomycota</taxon>
        <taxon>Kickxellomycotina</taxon>
        <taxon>Kickxellomycetes</taxon>
        <taxon>Kickxellales</taxon>
        <taxon>Kickxellaceae</taxon>
        <taxon>Linderina</taxon>
    </lineage>
</organism>
<proteinExistence type="predicted"/>
<dbReference type="GeneID" id="63805703"/>
<name>A0A1Y1VRV0_9FUNG</name>
<dbReference type="AlphaFoldDB" id="A0A1Y1VRV0"/>
<gene>
    <name evidence="1" type="ORF">DL89DRAFT_273326</name>
</gene>
<keyword evidence="2" id="KW-1185">Reference proteome</keyword>
<accession>A0A1Y1VRV0</accession>
<dbReference type="RefSeq" id="XP_040738962.1">
    <property type="nucleotide sequence ID" value="XM_040889055.1"/>
</dbReference>
<evidence type="ECO:0008006" key="3">
    <source>
        <dbReference type="Google" id="ProtNLM"/>
    </source>
</evidence>
<protein>
    <recommendedName>
        <fullName evidence="3">F-box domain-containing protein</fullName>
    </recommendedName>
</protein>
<evidence type="ECO:0000313" key="2">
    <source>
        <dbReference type="Proteomes" id="UP000193922"/>
    </source>
</evidence>